<organism evidence="1 2">
    <name type="scientific">Undibacterium seohonense</name>
    <dbReference type="NCBI Taxonomy" id="1344950"/>
    <lineage>
        <taxon>Bacteria</taxon>
        <taxon>Pseudomonadati</taxon>
        <taxon>Pseudomonadota</taxon>
        <taxon>Betaproteobacteria</taxon>
        <taxon>Burkholderiales</taxon>
        <taxon>Oxalobacteraceae</taxon>
        <taxon>Undibacterium</taxon>
    </lineage>
</organism>
<protein>
    <recommendedName>
        <fullName evidence="3">Lipoprotein</fullName>
    </recommendedName>
</protein>
<dbReference type="EMBL" id="JACOFW010000009">
    <property type="protein sequence ID" value="MBC3807630.1"/>
    <property type="molecule type" value="Genomic_DNA"/>
</dbReference>
<dbReference type="RefSeq" id="WP_186922718.1">
    <property type="nucleotide sequence ID" value="NZ_JACOFW010000009.1"/>
</dbReference>
<sequence>MKISTAILVSLTLAAALTGCSKAPPKCSDEDTFSLVRKIVLDQIGDSEGLSETEILQNMRIDVPRASAFDEKIKKFSCEAKLIVGGKIQLPITYESQLDDNNQHVVAVDGIAKGDLYVLHYSLEEAIKESRAMSQPPTPKPAKVQPAPFNTADLLGKNSASALDNEALKGRFKLLLGDNLTGFRERLNVSGDITQEGEWLVGEGGMPHLFSMEEAAFAINSRTGEIFAIMLTEGKNLNWFGTTVVSDLPLPLQTWYKSHGGS</sequence>
<comment type="caution">
    <text evidence="1">The sequence shown here is derived from an EMBL/GenBank/DDBJ whole genome shotgun (WGS) entry which is preliminary data.</text>
</comment>
<dbReference type="PROSITE" id="PS51257">
    <property type="entry name" value="PROKAR_LIPOPROTEIN"/>
    <property type="match status" value="1"/>
</dbReference>
<gene>
    <name evidence="1" type="ORF">H8K52_09775</name>
</gene>
<proteinExistence type="predicted"/>
<evidence type="ECO:0000313" key="1">
    <source>
        <dbReference type="EMBL" id="MBC3807630.1"/>
    </source>
</evidence>
<name>A0ABR6X461_9BURK</name>
<evidence type="ECO:0008006" key="3">
    <source>
        <dbReference type="Google" id="ProtNLM"/>
    </source>
</evidence>
<keyword evidence="2" id="KW-1185">Reference proteome</keyword>
<evidence type="ECO:0000313" key="2">
    <source>
        <dbReference type="Proteomes" id="UP000648257"/>
    </source>
</evidence>
<reference evidence="1 2" key="1">
    <citation type="submission" date="2020-08" db="EMBL/GenBank/DDBJ databases">
        <title>Novel species isolated from subtropical streams in China.</title>
        <authorList>
            <person name="Lu H."/>
        </authorList>
    </citation>
    <scope>NUCLEOTIDE SEQUENCE [LARGE SCALE GENOMIC DNA]</scope>
    <source>
        <strain evidence="1 2">KACC 16656</strain>
    </source>
</reference>
<dbReference type="Proteomes" id="UP000648257">
    <property type="component" value="Unassembled WGS sequence"/>
</dbReference>
<accession>A0ABR6X461</accession>